<sequence>MYTSERRRMSLHEIKRKDPIRVSAGSLWQDPLAIELSNSGKNVTSPRSRTRALAVVYIVVEHASVPQTEENLSLKCLEEACADTHAVLKTIPFERITLGTTDVLDNFYNADVAVVEMSDSFRQPSLFYHLGVRESFNMTNNIILYCNKQEDDLQALKEQCGSYTFIPYMVSPQGKVFASDASTIKGIQELMQPSFKLEPLLTPLVDRLVHTLENVHIHSSEYFRESIRRDIRLARERFTGQALSQELGRIQKGLDTVELLSPDIVVNLLLSYRDIQDYDAIIKLVETLNTVLPTCQVAAQQNIQFHYIFALNRRNHPGDRDKALSVILPIVESGVRVASDVHCLCGRIYKDTFMCSGFTNTHSRDQACYWYGRAFETEPTLHSGINCVVLLIAAGHDYDTSAELRKIGVTLSTLLGRKGSLEKMQNYWDVGFYLGASILTNEHKKVIEASEKLYRLKAPMWFVASIMETYIMYKQFAKPPEVRHPKQDALDFWMELMVQACKPTVSTARCPVLILEPSKVYQPTIVSVSEEDSSRTVQLHHVTPLTKGLHEWTFPASAIRGVSVSKFDERSCFLYVLYNSDDFQLCFPSEAHCKGFCELVNSLLQQAEAPLEEPCPLSGGVLEYIYETSENGDKVVLGKGTYGVVYAGRDLSNQVRIAIKEIPEKDST</sequence>
<evidence type="ECO:0000313" key="13">
    <source>
        <dbReference type="Proteomes" id="UP001591681"/>
    </source>
</evidence>
<dbReference type="AlphaFoldDB" id="A0ABD1JCL5"/>
<dbReference type="Gene3D" id="3.30.200.20">
    <property type="entry name" value="Phosphorylase Kinase, domain 1"/>
    <property type="match status" value="1"/>
</dbReference>
<keyword evidence="13" id="KW-1185">Reference proteome</keyword>
<proteinExistence type="predicted"/>
<keyword evidence="4 8" id="KW-0547">Nucleotide-binding</keyword>
<keyword evidence="6 8" id="KW-0067">ATP-binding</keyword>
<evidence type="ECO:0000256" key="3">
    <source>
        <dbReference type="ARBA" id="ARBA00022723"/>
    </source>
</evidence>
<evidence type="ECO:0000259" key="9">
    <source>
        <dbReference type="Pfam" id="PF13281"/>
    </source>
</evidence>
<comment type="caution">
    <text evidence="12">The sequence shown here is derived from an EMBL/GenBank/DDBJ whole genome shotgun (WGS) entry which is preliminary data.</text>
</comment>
<dbReference type="EMBL" id="JBHFQA010000017">
    <property type="protein sequence ID" value="KAL2084922.1"/>
    <property type="molecule type" value="Genomic_DNA"/>
</dbReference>
<keyword evidence="3" id="KW-0479">Metal-binding</keyword>
<dbReference type="GO" id="GO:0004674">
    <property type="term" value="F:protein serine/threonine kinase activity"/>
    <property type="evidence" value="ECO:0007669"/>
    <property type="project" value="UniProtKB-KW"/>
</dbReference>
<keyword evidence="7" id="KW-0175">Coiled coil</keyword>
<feature type="domain" description="MAP3K TRAFs-binding" evidence="9">
    <location>
        <begin position="126"/>
        <end position="495"/>
    </location>
</feature>
<feature type="binding site" evidence="8">
    <location>
        <position position="660"/>
    </location>
    <ligand>
        <name>ATP</name>
        <dbReference type="ChEBI" id="CHEBI:30616"/>
    </ligand>
</feature>
<feature type="domain" description="MAP3K PH" evidence="10">
    <location>
        <begin position="507"/>
        <end position="603"/>
    </location>
</feature>
<evidence type="ECO:0000256" key="1">
    <source>
        <dbReference type="ARBA" id="ARBA00022527"/>
    </source>
</evidence>
<protein>
    <submittedName>
        <fullName evidence="12">Uncharacterized protein</fullName>
    </submittedName>
</protein>
<evidence type="ECO:0000256" key="7">
    <source>
        <dbReference type="ARBA" id="ARBA00023054"/>
    </source>
</evidence>
<evidence type="ECO:0000256" key="4">
    <source>
        <dbReference type="ARBA" id="ARBA00022741"/>
    </source>
</evidence>
<name>A0ABD1JCL5_9TELE</name>
<dbReference type="Pfam" id="PF20309">
    <property type="entry name" value="DRHyd-ASK"/>
    <property type="match status" value="1"/>
</dbReference>
<keyword evidence="2" id="KW-0808">Transferase</keyword>
<dbReference type="InterPro" id="IPR046872">
    <property type="entry name" value="DRHyd-ASK"/>
</dbReference>
<gene>
    <name evidence="12" type="ORF">ACEWY4_020440</name>
</gene>
<dbReference type="Proteomes" id="UP001591681">
    <property type="component" value="Unassembled WGS sequence"/>
</dbReference>
<dbReference type="InterPro" id="IPR017441">
    <property type="entry name" value="Protein_kinase_ATP_BS"/>
</dbReference>
<reference evidence="12 13" key="1">
    <citation type="submission" date="2024-09" db="EMBL/GenBank/DDBJ databases">
        <title>A chromosome-level genome assembly of Gray's grenadier anchovy, Coilia grayii.</title>
        <authorList>
            <person name="Fu Z."/>
        </authorList>
    </citation>
    <scope>NUCLEOTIDE SEQUENCE [LARGE SCALE GENOMIC DNA]</scope>
    <source>
        <strain evidence="12">G4</strain>
        <tissue evidence="12">Muscle</tissue>
    </source>
</reference>
<dbReference type="InterPro" id="IPR025136">
    <property type="entry name" value="MAP3K_TRAF-bd"/>
</dbReference>
<keyword evidence="5" id="KW-0418">Kinase</keyword>
<evidence type="ECO:0000259" key="10">
    <source>
        <dbReference type="Pfam" id="PF19039"/>
    </source>
</evidence>
<evidence type="ECO:0000256" key="5">
    <source>
        <dbReference type="ARBA" id="ARBA00022777"/>
    </source>
</evidence>
<dbReference type="GO" id="GO:0035556">
    <property type="term" value="P:intracellular signal transduction"/>
    <property type="evidence" value="ECO:0007669"/>
    <property type="project" value="UniProtKB-ARBA"/>
</dbReference>
<dbReference type="PANTHER" id="PTHR11584">
    <property type="entry name" value="SERINE/THREONINE PROTEIN KINASE"/>
    <property type="match status" value="1"/>
</dbReference>
<evidence type="ECO:0000256" key="6">
    <source>
        <dbReference type="ARBA" id="ARBA00022840"/>
    </source>
</evidence>
<evidence type="ECO:0000313" key="12">
    <source>
        <dbReference type="EMBL" id="KAL2084922.1"/>
    </source>
</evidence>
<dbReference type="GO" id="GO:0005524">
    <property type="term" value="F:ATP binding"/>
    <property type="evidence" value="ECO:0007669"/>
    <property type="project" value="UniProtKB-UniRule"/>
</dbReference>
<evidence type="ECO:0000256" key="2">
    <source>
        <dbReference type="ARBA" id="ARBA00022679"/>
    </source>
</evidence>
<keyword evidence="1" id="KW-0723">Serine/threonine-protein kinase</keyword>
<accession>A0ABD1JCL5</accession>
<dbReference type="Pfam" id="PF13281">
    <property type="entry name" value="MAP3K_TRAF_bd"/>
    <property type="match status" value="1"/>
</dbReference>
<evidence type="ECO:0000259" key="11">
    <source>
        <dbReference type="Pfam" id="PF20309"/>
    </source>
</evidence>
<dbReference type="PROSITE" id="PS00107">
    <property type="entry name" value="PROTEIN_KINASE_ATP"/>
    <property type="match status" value="1"/>
</dbReference>
<dbReference type="PANTHER" id="PTHR11584:SF391">
    <property type="entry name" value="MITOGEN-ACTIVATED PROTEIN KINASE KINASE KINASE 6"/>
    <property type="match status" value="1"/>
</dbReference>
<feature type="domain" description="MAP3K deoxyribohydrolase" evidence="11">
    <location>
        <begin position="76"/>
        <end position="111"/>
    </location>
</feature>
<dbReference type="Pfam" id="PF19039">
    <property type="entry name" value="ASK_PH"/>
    <property type="match status" value="1"/>
</dbReference>
<dbReference type="InterPro" id="IPR043969">
    <property type="entry name" value="MAP3K_PH"/>
</dbReference>
<dbReference type="GO" id="GO:0046872">
    <property type="term" value="F:metal ion binding"/>
    <property type="evidence" value="ECO:0007669"/>
    <property type="project" value="UniProtKB-KW"/>
</dbReference>
<evidence type="ECO:0000256" key="8">
    <source>
        <dbReference type="PROSITE-ProRule" id="PRU10141"/>
    </source>
</evidence>
<organism evidence="12 13">
    <name type="scientific">Coilia grayii</name>
    <name type="common">Gray's grenadier anchovy</name>
    <dbReference type="NCBI Taxonomy" id="363190"/>
    <lineage>
        <taxon>Eukaryota</taxon>
        <taxon>Metazoa</taxon>
        <taxon>Chordata</taxon>
        <taxon>Craniata</taxon>
        <taxon>Vertebrata</taxon>
        <taxon>Euteleostomi</taxon>
        <taxon>Actinopterygii</taxon>
        <taxon>Neopterygii</taxon>
        <taxon>Teleostei</taxon>
        <taxon>Clupei</taxon>
        <taxon>Clupeiformes</taxon>
        <taxon>Clupeoidei</taxon>
        <taxon>Engraulidae</taxon>
        <taxon>Coilinae</taxon>
        <taxon>Coilia</taxon>
    </lineage>
</organism>